<accession>A0A0L6UZ41</accession>
<dbReference type="EMBL" id="LAVV01008111">
    <property type="protein sequence ID" value="KNZ53744.1"/>
    <property type="molecule type" value="Genomic_DNA"/>
</dbReference>
<sequence>MEQHKNLLGLAFQALFHAPATVDMRKFKFSVDQQLESATAPSFSYITMFIQSASSKTKNCSIHVNWYIRMEINQAIAVHPQEKHYAPTHRRPVPHGHKKLENLLLNG</sequence>
<dbReference type="AlphaFoldDB" id="A0A0L6UZ41"/>
<comment type="caution">
    <text evidence="1">The sequence shown here is derived from an EMBL/GenBank/DDBJ whole genome shotgun (WGS) entry which is preliminary data.</text>
</comment>
<dbReference type="Proteomes" id="UP000037035">
    <property type="component" value="Unassembled WGS sequence"/>
</dbReference>
<organism evidence="1 2">
    <name type="scientific">Puccinia sorghi</name>
    <dbReference type="NCBI Taxonomy" id="27349"/>
    <lineage>
        <taxon>Eukaryota</taxon>
        <taxon>Fungi</taxon>
        <taxon>Dikarya</taxon>
        <taxon>Basidiomycota</taxon>
        <taxon>Pucciniomycotina</taxon>
        <taxon>Pucciniomycetes</taxon>
        <taxon>Pucciniales</taxon>
        <taxon>Pucciniaceae</taxon>
        <taxon>Puccinia</taxon>
    </lineage>
</organism>
<evidence type="ECO:0000313" key="1">
    <source>
        <dbReference type="EMBL" id="KNZ53744.1"/>
    </source>
</evidence>
<keyword evidence="2" id="KW-1185">Reference proteome</keyword>
<protein>
    <submittedName>
        <fullName evidence="1">Uncharacterized protein</fullName>
    </submittedName>
</protein>
<evidence type="ECO:0000313" key="2">
    <source>
        <dbReference type="Proteomes" id="UP000037035"/>
    </source>
</evidence>
<gene>
    <name evidence="1" type="ORF">VP01_3148g2</name>
</gene>
<proteinExistence type="predicted"/>
<dbReference type="VEuPathDB" id="FungiDB:VP01_3148g2"/>
<name>A0A0L6UZ41_9BASI</name>
<reference evidence="1 2" key="1">
    <citation type="submission" date="2015-08" db="EMBL/GenBank/DDBJ databases">
        <title>Next Generation Sequencing and Analysis of the Genome of Puccinia sorghi L Schw, the Causal Agent of Maize Common Rust.</title>
        <authorList>
            <person name="Rochi L."/>
            <person name="Burguener G."/>
            <person name="Darino M."/>
            <person name="Turjanski A."/>
            <person name="Kreff E."/>
            <person name="Dieguez M.J."/>
            <person name="Sacco F."/>
        </authorList>
    </citation>
    <scope>NUCLEOTIDE SEQUENCE [LARGE SCALE GENOMIC DNA]</scope>
    <source>
        <strain evidence="1 2">RO10H11247</strain>
    </source>
</reference>